<evidence type="ECO:0000313" key="4">
    <source>
        <dbReference type="Proteomes" id="UP000321922"/>
    </source>
</evidence>
<dbReference type="AlphaFoldDB" id="A0A511QDL9"/>
<dbReference type="RefSeq" id="WP_039980292.1">
    <property type="nucleotide sequence ID" value="NZ_BAOJ01000031.1"/>
</dbReference>
<keyword evidence="4" id="KW-1185">Reference proteome</keyword>
<proteinExistence type="predicted"/>
<dbReference type="EMBL" id="BJXJ01000004">
    <property type="protein sequence ID" value="GEM74522.1"/>
    <property type="molecule type" value="Genomic_DNA"/>
</dbReference>
<organism evidence="3 4">
    <name type="scientific">Vibrio sagamiensis NBRC 104589</name>
    <dbReference type="NCBI Taxonomy" id="1219064"/>
    <lineage>
        <taxon>Bacteria</taxon>
        <taxon>Pseudomonadati</taxon>
        <taxon>Pseudomonadota</taxon>
        <taxon>Gammaproteobacteria</taxon>
        <taxon>Vibrionales</taxon>
        <taxon>Vibrionaceae</taxon>
        <taxon>Vibrio</taxon>
    </lineage>
</organism>
<evidence type="ECO:0000256" key="1">
    <source>
        <dbReference type="ARBA" id="ARBA00022729"/>
    </source>
</evidence>
<dbReference type="SUPFAM" id="SSF56925">
    <property type="entry name" value="OMPA-like"/>
    <property type="match status" value="1"/>
</dbReference>
<feature type="domain" description="Outer membrane protein beta-barrel" evidence="2">
    <location>
        <begin position="6"/>
        <end position="153"/>
    </location>
</feature>
<protein>
    <submittedName>
        <fullName evidence="3">Membrane protein</fullName>
    </submittedName>
</protein>
<dbReference type="Proteomes" id="UP000321922">
    <property type="component" value="Unassembled WGS sequence"/>
</dbReference>
<evidence type="ECO:0000313" key="3">
    <source>
        <dbReference type="EMBL" id="GEM74522.1"/>
    </source>
</evidence>
<gene>
    <name evidence="3" type="ORF">VSA01S_06340</name>
</gene>
<sequence>MKGRISLLVLAVWSTPVFANSWLYAGGQLGQSRVENESDITYGLHVGTEIMPLIGLEFGYFKHGNMDFSFHGLSGNADLASFYAAVKPSINFGSLHLYAKGGINSYNIDYKDDISYLYKDDGISYMFGLGLEYLISKSWSMGVGYQAFGLEMNTKSEALHSLTANMTFHFF</sequence>
<keyword evidence="1" id="KW-0732">Signal</keyword>
<dbReference type="OrthoDB" id="5622477at2"/>
<evidence type="ECO:0000259" key="2">
    <source>
        <dbReference type="Pfam" id="PF13505"/>
    </source>
</evidence>
<comment type="caution">
    <text evidence="3">The sequence shown here is derived from an EMBL/GenBank/DDBJ whole genome shotgun (WGS) entry which is preliminary data.</text>
</comment>
<dbReference type="InterPro" id="IPR027385">
    <property type="entry name" value="Beta-barrel_OMP"/>
</dbReference>
<dbReference type="Pfam" id="PF13505">
    <property type="entry name" value="OMP_b-brl"/>
    <property type="match status" value="1"/>
</dbReference>
<accession>A0A511QDL9</accession>
<dbReference type="Gene3D" id="2.40.160.20">
    <property type="match status" value="1"/>
</dbReference>
<name>A0A511QDL9_9VIBR</name>
<reference evidence="3 4" key="1">
    <citation type="submission" date="2019-07" db="EMBL/GenBank/DDBJ databases">
        <title>Whole genome shotgun sequence of Vibrio sagamiensis NBRC 104589.</title>
        <authorList>
            <person name="Hosoyama A."/>
            <person name="Uohara A."/>
            <person name="Ohji S."/>
            <person name="Ichikawa N."/>
        </authorList>
    </citation>
    <scope>NUCLEOTIDE SEQUENCE [LARGE SCALE GENOMIC DNA]</scope>
    <source>
        <strain evidence="3 4">NBRC 104589</strain>
    </source>
</reference>
<dbReference type="InterPro" id="IPR011250">
    <property type="entry name" value="OMP/PagP_B-barrel"/>
</dbReference>